<dbReference type="GO" id="GO:0032259">
    <property type="term" value="P:methylation"/>
    <property type="evidence" value="ECO:0007669"/>
    <property type="project" value="UniProtKB-KW"/>
</dbReference>
<accession>A0A4C1Z9P6</accession>
<evidence type="ECO:0000313" key="2">
    <source>
        <dbReference type="EMBL" id="GBP85511.1"/>
    </source>
</evidence>
<dbReference type="AlphaFoldDB" id="A0A4C1Z9P6"/>
<protein>
    <submittedName>
        <fullName evidence="2">Histone-lysine N-methyltransferase SETMAR</fullName>
    </submittedName>
</protein>
<keyword evidence="2" id="KW-0489">Methyltransferase</keyword>
<comment type="caution">
    <text evidence="2">The sequence shown here is derived from an EMBL/GenBank/DDBJ whole genome shotgun (WGS) entry which is preliminary data.</text>
</comment>
<dbReference type="EMBL" id="BGZK01001742">
    <property type="protein sequence ID" value="GBP85511.1"/>
    <property type="molecule type" value="Genomic_DNA"/>
</dbReference>
<dbReference type="InterPro" id="IPR052709">
    <property type="entry name" value="Transposase-MT_Hybrid"/>
</dbReference>
<dbReference type="Proteomes" id="UP000299102">
    <property type="component" value="Unassembled WGS sequence"/>
</dbReference>
<dbReference type="Pfam" id="PF17906">
    <property type="entry name" value="HTH_48"/>
    <property type="match status" value="1"/>
</dbReference>
<dbReference type="PANTHER" id="PTHR46060:SF1">
    <property type="entry name" value="MARINER MOS1 TRANSPOSASE-LIKE PROTEIN"/>
    <property type="match status" value="1"/>
</dbReference>
<evidence type="ECO:0000313" key="3">
    <source>
        <dbReference type="Proteomes" id="UP000299102"/>
    </source>
</evidence>
<sequence>MIFFDFNCNLTAEQTLARLQTVFGDRVPCKTTICHWFTEFKRDRVNLSDEFRSDCPSTALNNKNIDTVRCMIETDRYLIYHGIRALLGIGMSQIQSILHKHLAMKKLRSWWIPYNMIEAHKTDRVTWCNAMLIRFKEGMSNLV</sequence>
<name>A0A4C1Z9P6_EUMVA</name>
<organism evidence="2 3">
    <name type="scientific">Eumeta variegata</name>
    <name type="common">Bagworm moth</name>
    <name type="synonym">Eumeta japonica</name>
    <dbReference type="NCBI Taxonomy" id="151549"/>
    <lineage>
        <taxon>Eukaryota</taxon>
        <taxon>Metazoa</taxon>
        <taxon>Ecdysozoa</taxon>
        <taxon>Arthropoda</taxon>
        <taxon>Hexapoda</taxon>
        <taxon>Insecta</taxon>
        <taxon>Pterygota</taxon>
        <taxon>Neoptera</taxon>
        <taxon>Endopterygota</taxon>
        <taxon>Lepidoptera</taxon>
        <taxon>Glossata</taxon>
        <taxon>Ditrysia</taxon>
        <taxon>Tineoidea</taxon>
        <taxon>Psychidae</taxon>
        <taxon>Oiketicinae</taxon>
        <taxon>Eumeta</taxon>
    </lineage>
</organism>
<keyword evidence="3" id="KW-1185">Reference proteome</keyword>
<gene>
    <name evidence="2" type="primary">SETMAR</name>
    <name evidence="2" type="ORF">EVAR_45053_1</name>
</gene>
<evidence type="ECO:0000259" key="1">
    <source>
        <dbReference type="Pfam" id="PF17906"/>
    </source>
</evidence>
<dbReference type="STRING" id="151549.A0A4C1Z9P6"/>
<dbReference type="OrthoDB" id="10017160at2759"/>
<keyword evidence="2" id="KW-0808">Transferase</keyword>
<feature type="domain" description="Mos1 transposase HTH" evidence="1">
    <location>
        <begin position="2"/>
        <end position="42"/>
    </location>
</feature>
<dbReference type="Gene3D" id="1.10.10.1450">
    <property type="match status" value="1"/>
</dbReference>
<dbReference type="GO" id="GO:0008168">
    <property type="term" value="F:methyltransferase activity"/>
    <property type="evidence" value="ECO:0007669"/>
    <property type="project" value="UniProtKB-KW"/>
</dbReference>
<dbReference type="PANTHER" id="PTHR46060">
    <property type="entry name" value="MARINER MOS1 TRANSPOSASE-LIKE PROTEIN"/>
    <property type="match status" value="1"/>
</dbReference>
<dbReference type="InterPro" id="IPR041426">
    <property type="entry name" value="Mos1_HTH"/>
</dbReference>
<proteinExistence type="predicted"/>
<reference evidence="2 3" key="1">
    <citation type="journal article" date="2019" name="Commun. Biol.">
        <title>The bagworm genome reveals a unique fibroin gene that provides high tensile strength.</title>
        <authorList>
            <person name="Kono N."/>
            <person name="Nakamura H."/>
            <person name="Ohtoshi R."/>
            <person name="Tomita M."/>
            <person name="Numata K."/>
            <person name="Arakawa K."/>
        </authorList>
    </citation>
    <scope>NUCLEOTIDE SEQUENCE [LARGE SCALE GENOMIC DNA]</scope>
</reference>